<evidence type="ECO:0000313" key="1">
    <source>
        <dbReference type="EMBL" id="RZF45346.1"/>
    </source>
</evidence>
<dbReference type="Proteomes" id="UP000291343">
    <property type="component" value="Unassembled WGS sequence"/>
</dbReference>
<dbReference type="InParanoid" id="A0A482XHG5"/>
<organism evidence="1 2">
    <name type="scientific">Laodelphax striatellus</name>
    <name type="common">Small brown planthopper</name>
    <name type="synonym">Delphax striatella</name>
    <dbReference type="NCBI Taxonomy" id="195883"/>
    <lineage>
        <taxon>Eukaryota</taxon>
        <taxon>Metazoa</taxon>
        <taxon>Ecdysozoa</taxon>
        <taxon>Arthropoda</taxon>
        <taxon>Hexapoda</taxon>
        <taxon>Insecta</taxon>
        <taxon>Pterygota</taxon>
        <taxon>Neoptera</taxon>
        <taxon>Paraneoptera</taxon>
        <taxon>Hemiptera</taxon>
        <taxon>Auchenorrhyncha</taxon>
        <taxon>Fulgoroidea</taxon>
        <taxon>Delphacidae</taxon>
        <taxon>Criomorphinae</taxon>
        <taxon>Laodelphax</taxon>
    </lineage>
</organism>
<dbReference type="EMBL" id="QKKF02009244">
    <property type="protein sequence ID" value="RZF45346.1"/>
    <property type="molecule type" value="Genomic_DNA"/>
</dbReference>
<proteinExistence type="predicted"/>
<reference evidence="1 2" key="1">
    <citation type="journal article" date="2017" name="Gigascience">
        <title>Genome sequence of the small brown planthopper, Laodelphax striatellus.</title>
        <authorList>
            <person name="Zhu J."/>
            <person name="Jiang F."/>
            <person name="Wang X."/>
            <person name="Yang P."/>
            <person name="Bao Y."/>
            <person name="Zhao W."/>
            <person name="Wang W."/>
            <person name="Lu H."/>
            <person name="Wang Q."/>
            <person name="Cui N."/>
            <person name="Li J."/>
            <person name="Chen X."/>
            <person name="Luo L."/>
            <person name="Yu J."/>
            <person name="Kang L."/>
            <person name="Cui F."/>
        </authorList>
    </citation>
    <scope>NUCLEOTIDE SEQUENCE [LARGE SCALE GENOMIC DNA]</scope>
    <source>
        <strain evidence="1">Lst14</strain>
    </source>
</reference>
<name>A0A482XHG5_LAOST</name>
<gene>
    <name evidence="1" type="ORF">LSTR_LSTR002789</name>
</gene>
<keyword evidence="2" id="KW-1185">Reference proteome</keyword>
<accession>A0A482XHG5</accession>
<protein>
    <submittedName>
        <fullName evidence="1">Uncharacterized protein</fullName>
    </submittedName>
</protein>
<sequence length="116" mass="12707">MSSSVVVVNQRGTKGCAALREKVPLLSHTASAPRLGGQPQTKNSLLYSPKVPAAELFHGVSRLRAEREAASVCACSNFTYMLSIQPEYFSFASEARRVSWCAMTLSLRVFRGARVR</sequence>
<comment type="caution">
    <text evidence="1">The sequence shown here is derived from an EMBL/GenBank/DDBJ whole genome shotgun (WGS) entry which is preliminary data.</text>
</comment>
<dbReference type="AlphaFoldDB" id="A0A482XHG5"/>
<evidence type="ECO:0000313" key="2">
    <source>
        <dbReference type="Proteomes" id="UP000291343"/>
    </source>
</evidence>